<dbReference type="Proteomes" id="UP000315145">
    <property type="component" value="Unassembled WGS sequence"/>
</dbReference>
<feature type="domain" description="Peptidase M10 metallopeptidase" evidence="6">
    <location>
        <begin position="320"/>
        <end position="475"/>
    </location>
</feature>
<evidence type="ECO:0000313" key="12">
    <source>
        <dbReference type="Proteomes" id="UP000322315"/>
    </source>
</evidence>
<dbReference type="EMBL" id="VMBF01000013">
    <property type="protein sequence ID" value="TSJ71929.1"/>
    <property type="molecule type" value="Genomic_DNA"/>
</dbReference>
<name>A0A5M7B030_9FLAO</name>
<evidence type="ECO:0000256" key="3">
    <source>
        <dbReference type="ARBA" id="ARBA00022729"/>
    </source>
</evidence>
<dbReference type="EMBL" id="VWRS01000013">
    <property type="protein sequence ID" value="KAA5820854.1"/>
    <property type="molecule type" value="Genomic_DNA"/>
</dbReference>
<reference evidence="10 11" key="2">
    <citation type="submission" date="2019-07" db="EMBL/GenBank/DDBJ databases">
        <title>Algibacter marinivivus sp. nov., isolated from the surface of a marine red alga.</title>
        <authorList>
            <person name="Zhong X."/>
            <person name="Xu W."/>
            <person name="Zhang Y."/>
            <person name="Zhang Q."/>
            <person name="Du Z."/>
        </authorList>
    </citation>
    <scope>NUCLEOTIDE SEQUENCE [LARGE SCALE GENOMIC DNA]</scope>
    <source>
        <strain evidence="10 11">RU-4-M-4</strain>
    </source>
</reference>
<dbReference type="GO" id="GO:0006508">
    <property type="term" value="P:proteolysis"/>
    <property type="evidence" value="ECO:0007669"/>
    <property type="project" value="UniProtKB-KW"/>
</dbReference>
<dbReference type="Proteomes" id="UP000322315">
    <property type="component" value="Unassembled WGS sequence"/>
</dbReference>
<dbReference type="Pfam" id="PF00413">
    <property type="entry name" value="Peptidase_M10"/>
    <property type="match status" value="1"/>
</dbReference>
<keyword evidence="4" id="KW-0378">Hydrolase</keyword>
<feature type="domain" description="Secretion system C-terminal sorting" evidence="8">
    <location>
        <begin position="526"/>
        <end position="598"/>
    </location>
</feature>
<dbReference type="InterPro" id="IPR001818">
    <property type="entry name" value="Pept_M10_metallopeptidase"/>
</dbReference>
<evidence type="ECO:0000256" key="5">
    <source>
        <dbReference type="ARBA" id="ARBA00022833"/>
    </source>
</evidence>
<evidence type="ECO:0000259" key="8">
    <source>
        <dbReference type="Pfam" id="PF18962"/>
    </source>
</evidence>
<evidence type="ECO:0000259" key="6">
    <source>
        <dbReference type="Pfam" id="PF00413"/>
    </source>
</evidence>
<evidence type="ECO:0000256" key="2">
    <source>
        <dbReference type="ARBA" id="ARBA00022723"/>
    </source>
</evidence>
<sequence length="600" mass="65863">MIKNLPFRLMFVALIVLMNLTNVSAQVSLKEISLKEQIDNSSLVVEGEVVSQRSFWDEAKEKIYTAYTVNVYKVFKGEFVEQVEVVELGGAVGLNALVVSHGLNLKKGNQGVFTLYDSNFKLKATTKLKQFKTYSAVQGFYKYDRDNDEVANIFGKTNGIESTFYKTVTKLTKTSYKQVKAFKAAKESQKNAGVLMPTGISFPSTAVTAGTKTELVITGSGFGTAIGKVGFRDADEGGAVFTDALDSEILSWSDSEIRVHVPSFAGTGNIRVTDLGGASSVSTGNLTVTYATSNAVFEISGENQAFEVQHYNNNGLGGYTWSFFTDFFQDMVHPGAKASYERALESWRCETGVNWIVDANETNISETSDAETNIIRFDNGNELEAGVLGVTYTSFGGRFCSSGVIAYVVDNDMVFDKETSWYFGLENETLDNGEYDFETVALHELGHAHLLGHVNDVTNVMNFEIFDQDINTTLDVNSINAGNSVHLRSTTNEVCFGDPLIPLMTDYSGSCGLSVEDNTMENSISIYPNPAENEFYIQSSIVNLNRVVIYDVGGRLILELDVADNSKLIPVNLSGVSKGLYFVNLFSEESNFISKKLVLK</sequence>
<keyword evidence="1" id="KW-0645">Protease</keyword>
<dbReference type="GO" id="GO:0004222">
    <property type="term" value="F:metalloendopeptidase activity"/>
    <property type="evidence" value="ECO:0007669"/>
    <property type="project" value="InterPro"/>
</dbReference>
<keyword evidence="11" id="KW-1185">Reference proteome</keyword>
<dbReference type="OrthoDB" id="7574679at2"/>
<keyword evidence="3" id="KW-0732">Signal</keyword>
<feature type="domain" description="IPT/TIG" evidence="7">
    <location>
        <begin position="201"/>
        <end position="290"/>
    </location>
</feature>
<evidence type="ECO:0000259" key="7">
    <source>
        <dbReference type="Pfam" id="PF01833"/>
    </source>
</evidence>
<dbReference type="GO" id="GO:0031012">
    <property type="term" value="C:extracellular matrix"/>
    <property type="evidence" value="ECO:0007669"/>
    <property type="project" value="InterPro"/>
</dbReference>
<dbReference type="Pfam" id="PF01833">
    <property type="entry name" value="TIG"/>
    <property type="match status" value="1"/>
</dbReference>
<evidence type="ECO:0000256" key="1">
    <source>
        <dbReference type="ARBA" id="ARBA00022670"/>
    </source>
</evidence>
<keyword evidence="5" id="KW-0862">Zinc</keyword>
<protein>
    <submittedName>
        <fullName evidence="9">T9SS type A sorting domain-containing protein</fullName>
    </submittedName>
</protein>
<evidence type="ECO:0000313" key="10">
    <source>
        <dbReference type="EMBL" id="TSJ71929.1"/>
    </source>
</evidence>
<dbReference type="NCBIfam" id="TIGR04183">
    <property type="entry name" value="Por_Secre_tail"/>
    <property type="match status" value="1"/>
</dbReference>
<reference evidence="9 12" key="1">
    <citation type="journal article" date="2015" name="Int. J. Syst. Evol. Microbiol.">
        <title>Algibacter amylolyticus sp. nov., isolated from intertidal sediment.</title>
        <authorList>
            <person name="Zhang D.C."/>
            <person name="Wu J."/>
            <person name="Neuner K."/>
            <person name="Yao J."/>
            <person name="Margesin R."/>
        </authorList>
    </citation>
    <scope>NUCLEOTIDE SEQUENCE [LARGE SCALE GENOMIC DNA]</scope>
    <source>
        <strain evidence="9 12">RU-4-M-4</strain>
    </source>
</reference>
<dbReference type="InterPro" id="IPR013783">
    <property type="entry name" value="Ig-like_fold"/>
</dbReference>
<dbReference type="SUPFAM" id="SSF55486">
    <property type="entry name" value="Metalloproteases ('zincins'), catalytic domain"/>
    <property type="match status" value="1"/>
</dbReference>
<dbReference type="Gene3D" id="3.40.390.10">
    <property type="entry name" value="Collagenase (Catalytic Domain)"/>
    <property type="match status" value="1"/>
</dbReference>
<dbReference type="RefSeq" id="WP_144118146.1">
    <property type="nucleotide sequence ID" value="NZ_JACHGE010000012.1"/>
</dbReference>
<accession>A0A5M7B030</accession>
<evidence type="ECO:0000313" key="11">
    <source>
        <dbReference type="Proteomes" id="UP000315145"/>
    </source>
</evidence>
<dbReference type="GO" id="GO:0008270">
    <property type="term" value="F:zinc ion binding"/>
    <property type="evidence" value="ECO:0007669"/>
    <property type="project" value="InterPro"/>
</dbReference>
<dbReference type="SUPFAM" id="SSF81296">
    <property type="entry name" value="E set domains"/>
    <property type="match status" value="1"/>
</dbReference>
<gene>
    <name evidence="9" type="ORF">F2B50_17085</name>
    <name evidence="10" type="ORF">FPF71_17085</name>
</gene>
<dbReference type="Gene3D" id="2.60.40.10">
    <property type="entry name" value="Immunoglobulins"/>
    <property type="match status" value="1"/>
</dbReference>
<dbReference type="InterPro" id="IPR014756">
    <property type="entry name" value="Ig_E-set"/>
</dbReference>
<evidence type="ECO:0000256" key="4">
    <source>
        <dbReference type="ARBA" id="ARBA00022801"/>
    </source>
</evidence>
<organism evidence="9 12">
    <name type="scientific">Algibacter amylolyticus</name>
    <dbReference type="NCBI Taxonomy" id="1608400"/>
    <lineage>
        <taxon>Bacteria</taxon>
        <taxon>Pseudomonadati</taxon>
        <taxon>Bacteroidota</taxon>
        <taxon>Flavobacteriia</taxon>
        <taxon>Flavobacteriales</taxon>
        <taxon>Flavobacteriaceae</taxon>
        <taxon>Algibacter</taxon>
    </lineage>
</organism>
<dbReference type="InterPro" id="IPR024079">
    <property type="entry name" value="MetalloPept_cat_dom_sf"/>
</dbReference>
<reference evidence="9" key="3">
    <citation type="submission" date="2019-09" db="EMBL/GenBank/DDBJ databases">
        <authorList>
            <person name="Zhang D.-C."/>
        </authorList>
    </citation>
    <scope>NUCLEOTIDE SEQUENCE</scope>
    <source>
        <strain evidence="9">RU-4-M-4</strain>
    </source>
</reference>
<comment type="caution">
    <text evidence="9">The sequence shown here is derived from an EMBL/GenBank/DDBJ whole genome shotgun (WGS) entry which is preliminary data.</text>
</comment>
<dbReference type="AlphaFoldDB" id="A0A5M7B030"/>
<keyword evidence="2" id="KW-0479">Metal-binding</keyword>
<proteinExistence type="predicted"/>
<dbReference type="Pfam" id="PF18962">
    <property type="entry name" value="Por_Secre_tail"/>
    <property type="match status" value="1"/>
</dbReference>
<evidence type="ECO:0000313" key="9">
    <source>
        <dbReference type="EMBL" id="KAA5820854.1"/>
    </source>
</evidence>
<dbReference type="InterPro" id="IPR026444">
    <property type="entry name" value="Secre_tail"/>
</dbReference>
<dbReference type="InterPro" id="IPR002909">
    <property type="entry name" value="IPT_dom"/>
</dbReference>